<accession>A0ABR0KJS7</accession>
<gene>
    <name evidence="3" type="ORF">LTR24_001693</name>
</gene>
<keyword evidence="2" id="KW-0812">Transmembrane</keyword>
<reference evidence="3 4" key="1">
    <citation type="submission" date="2023-08" db="EMBL/GenBank/DDBJ databases">
        <title>Black Yeasts Isolated from many extreme environments.</title>
        <authorList>
            <person name="Coleine C."/>
            <person name="Stajich J.E."/>
            <person name="Selbmann L."/>
        </authorList>
    </citation>
    <scope>NUCLEOTIDE SEQUENCE [LARGE SCALE GENOMIC DNA]</scope>
    <source>
        <strain evidence="3 4">CCFEE 5885</strain>
    </source>
</reference>
<dbReference type="EMBL" id="JAVRRG010000013">
    <property type="protein sequence ID" value="KAK5098588.1"/>
    <property type="molecule type" value="Genomic_DNA"/>
</dbReference>
<evidence type="ECO:0000313" key="3">
    <source>
        <dbReference type="EMBL" id="KAK5098588.1"/>
    </source>
</evidence>
<evidence type="ECO:0000256" key="1">
    <source>
        <dbReference type="SAM" id="MobiDB-lite"/>
    </source>
</evidence>
<keyword evidence="2" id="KW-1133">Transmembrane helix</keyword>
<comment type="caution">
    <text evidence="3">The sequence shown here is derived from an EMBL/GenBank/DDBJ whole genome shotgun (WGS) entry which is preliminary data.</text>
</comment>
<name>A0ABR0KJS7_9EURO</name>
<protein>
    <submittedName>
        <fullName evidence="3">Uncharacterized protein</fullName>
    </submittedName>
</protein>
<organism evidence="3 4">
    <name type="scientific">Lithohypha guttulata</name>
    <dbReference type="NCBI Taxonomy" id="1690604"/>
    <lineage>
        <taxon>Eukaryota</taxon>
        <taxon>Fungi</taxon>
        <taxon>Dikarya</taxon>
        <taxon>Ascomycota</taxon>
        <taxon>Pezizomycotina</taxon>
        <taxon>Eurotiomycetes</taxon>
        <taxon>Chaetothyriomycetidae</taxon>
        <taxon>Chaetothyriales</taxon>
        <taxon>Trichomeriaceae</taxon>
        <taxon>Lithohypha</taxon>
    </lineage>
</organism>
<sequence length="173" mass="18632">MARTATTPTTTFKLIKQLLHHSRQPYILRSSFGTATATSRPRPTGAPEPLLLRNPKQDLKERLRLALDIPVRATSPATSARGPAAPPGALAQPLTGSDSLVEVHQLADEGLLVLLAGAILMVAFAGTLAYPPVFDADTEEFPEEYFDLVGLSDGRKLRGRATIVACVEFVVCW</sequence>
<keyword evidence="4" id="KW-1185">Reference proteome</keyword>
<feature type="compositionally biased region" description="Polar residues" evidence="1">
    <location>
        <begin position="31"/>
        <end position="41"/>
    </location>
</feature>
<evidence type="ECO:0000256" key="2">
    <source>
        <dbReference type="SAM" id="Phobius"/>
    </source>
</evidence>
<feature type="transmembrane region" description="Helical" evidence="2">
    <location>
        <begin position="111"/>
        <end position="130"/>
    </location>
</feature>
<feature type="region of interest" description="Disordered" evidence="1">
    <location>
        <begin position="31"/>
        <end position="52"/>
    </location>
</feature>
<keyword evidence="2" id="KW-0472">Membrane</keyword>
<evidence type="ECO:0000313" key="4">
    <source>
        <dbReference type="Proteomes" id="UP001345013"/>
    </source>
</evidence>
<proteinExistence type="predicted"/>
<dbReference type="Proteomes" id="UP001345013">
    <property type="component" value="Unassembled WGS sequence"/>
</dbReference>